<feature type="compositionally biased region" description="Acidic residues" evidence="3">
    <location>
        <begin position="14"/>
        <end position="51"/>
    </location>
</feature>
<dbReference type="PANTHER" id="PTHR37042">
    <property type="entry name" value="OUTER MEMBRANE PROTEIN RV1973"/>
    <property type="match status" value="1"/>
</dbReference>
<evidence type="ECO:0000256" key="1">
    <source>
        <dbReference type="ARBA" id="ARBA00004370"/>
    </source>
</evidence>
<dbReference type="PANTHER" id="PTHR37042:SF4">
    <property type="entry name" value="OUTER MEMBRANE PROTEIN RV1973"/>
    <property type="match status" value="1"/>
</dbReference>
<feature type="region of interest" description="Disordered" evidence="3">
    <location>
        <begin position="1"/>
        <end position="59"/>
    </location>
</feature>
<dbReference type="EMBL" id="MVHV01000024">
    <property type="protein sequence ID" value="ORA79090.1"/>
    <property type="molecule type" value="Genomic_DNA"/>
</dbReference>
<evidence type="ECO:0000256" key="3">
    <source>
        <dbReference type="SAM" id="MobiDB-lite"/>
    </source>
</evidence>
<keyword evidence="6" id="KW-1185">Reference proteome</keyword>
<gene>
    <name evidence="5" type="ORF">BST29_19745</name>
</gene>
<feature type="compositionally biased region" description="Low complexity" evidence="3">
    <location>
        <begin position="182"/>
        <end position="192"/>
    </location>
</feature>
<comment type="caution">
    <text evidence="5">The sequence shown here is derived from an EMBL/GenBank/DDBJ whole genome shotgun (WGS) entry which is preliminary data.</text>
</comment>
<proteinExistence type="predicted"/>
<evidence type="ECO:0000256" key="4">
    <source>
        <dbReference type="SAM" id="Phobius"/>
    </source>
</evidence>
<keyword evidence="4" id="KW-0812">Transmembrane</keyword>
<name>A0ABX3SMJ1_MYCMA</name>
<reference evidence="5 6" key="1">
    <citation type="submission" date="2017-02" db="EMBL/GenBank/DDBJ databases">
        <title>The new phylogeny of genus Mycobacterium.</title>
        <authorList>
            <person name="Tortoli E."/>
            <person name="Trovato A."/>
            <person name="Cirillo D.M."/>
        </authorList>
    </citation>
    <scope>NUCLEOTIDE SEQUENCE [LARGE SCALE GENOMIC DNA]</scope>
    <source>
        <strain evidence="5 6">IP1130001</strain>
    </source>
</reference>
<evidence type="ECO:0000313" key="5">
    <source>
        <dbReference type="EMBL" id="ORA79090.1"/>
    </source>
</evidence>
<keyword evidence="4" id="KW-1133">Transmembrane helix</keyword>
<sequence length="242" mass="26105">MPDAESANAPSDNEPVDDTDDESPEASDDEPAETSEDTDDEPSESSDDSDDESPKRSRRRPLSVYGIGSAVVGIVLVAAIVVCAFLWSSHRGDLDERDYQTRAKKAAGEWAYVLMNMNTDNLDASLRHLHDGTAGQLKAGFDAAMQPYRDMVQQLPSHSASQIESVVVQSMHHDLGDVGGWPSAAPEPAPSSVGKRTDTIQVVAKSLRGNPGTKPQSVYWNLLLDVSDVDGKLLISHLKAIH</sequence>
<dbReference type="Proteomes" id="UP000243140">
    <property type="component" value="Unassembled WGS sequence"/>
</dbReference>
<dbReference type="RefSeq" id="WP_230981632.1">
    <property type="nucleotide sequence ID" value="NZ_CP060015.1"/>
</dbReference>
<feature type="region of interest" description="Disordered" evidence="3">
    <location>
        <begin position="177"/>
        <end position="196"/>
    </location>
</feature>
<evidence type="ECO:0008006" key="7">
    <source>
        <dbReference type="Google" id="ProtNLM"/>
    </source>
</evidence>
<protein>
    <recommendedName>
        <fullName evidence="7">Mammalian cell entry protein</fullName>
    </recommendedName>
</protein>
<comment type="subcellular location">
    <subcellularLocation>
        <location evidence="1">Membrane</location>
    </subcellularLocation>
</comment>
<keyword evidence="2 4" id="KW-0472">Membrane</keyword>
<feature type="transmembrane region" description="Helical" evidence="4">
    <location>
        <begin position="62"/>
        <end position="87"/>
    </location>
</feature>
<evidence type="ECO:0000256" key="2">
    <source>
        <dbReference type="ARBA" id="ARBA00023136"/>
    </source>
</evidence>
<accession>A0ABX3SMJ1</accession>
<evidence type="ECO:0000313" key="6">
    <source>
        <dbReference type="Proteomes" id="UP000243140"/>
    </source>
</evidence>
<organism evidence="5 6">
    <name type="scientific">Mycobacterium malmoense</name>
    <dbReference type="NCBI Taxonomy" id="1780"/>
    <lineage>
        <taxon>Bacteria</taxon>
        <taxon>Bacillati</taxon>
        <taxon>Actinomycetota</taxon>
        <taxon>Actinomycetes</taxon>
        <taxon>Mycobacteriales</taxon>
        <taxon>Mycobacteriaceae</taxon>
        <taxon>Mycobacterium</taxon>
    </lineage>
</organism>